<dbReference type="AlphaFoldDB" id="A5KL81"/>
<dbReference type="Proteomes" id="UP000003577">
    <property type="component" value="Unassembled WGS sequence"/>
</dbReference>
<gene>
    <name evidence="1" type="ORF">RUMTOR_00985</name>
</gene>
<proteinExistence type="predicted"/>
<evidence type="ECO:0000313" key="1">
    <source>
        <dbReference type="EMBL" id="EDK24719.1"/>
    </source>
</evidence>
<name>A5KL81_9FIRM</name>
<sequence length="47" mass="5363">MFYHIFSHPDFTVGYGIAPYQLLLADYTAGQELHLAPKTVIFSVNYL</sequence>
<comment type="caution">
    <text evidence="1">The sequence shown here is derived from an EMBL/GenBank/DDBJ whole genome shotgun (WGS) entry which is preliminary data.</text>
</comment>
<reference evidence="1 2" key="1">
    <citation type="submission" date="2007-03" db="EMBL/GenBank/DDBJ databases">
        <authorList>
            <person name="Fulton L."/>
            <person name="Clifton S."/>
            <person name="Fulton B."/>
            <person name="Xu J."/>
            <person name="Minx P."/>
            <person name="Pepin K.H."/>
            <person name="Johnson M."/>
            <person name="Thiruvilangam P."/>
            <person name="Bhonagiri V."/>
            <person name="Nash W.E."/>
            <person name="Mardis E.R."/>
            <person name="Wilson R.K."/>
        </authorList>
    </citation>
    <scope>NUCLEOTIDE SEQUENCE [LARGE SCALE GENOMIC DNA]</scope>
    <source>
        <strain evidence="1 2">ATCC 27756</strain>
    </source>
</reference>
<protein>
    <submittedName>
        <fullName evidence="1">Uncharacterized protein</fullName>
    </submittedName>
</protein>
<reference evidence="1 2" key="2">
    <citation type="submission" date="2007-04" db="EMBL/GenBank/DDBJ databases">
        <title>Draft genome sequence of Ruminococcus torques (ATCC 27756).</title>
        <authorList>
            <person name="Sudarsanam P."/>
            <person name="Ley R."/>
            <person name="Guruge J."/>
            <person name="Turnbaugh P.J."/>
            <person name="Mahowald M."/>
            <person name="Liep D."/>
            <person name="Gordon J."/>
        </authorList>
    </citation>
    <scope>NUCLEOTIDE SEQUENCE [LARGE SCALE GENOMIC DNA]</scope>
    <source>
        <strain evidence="1 2">ATCC 27756</strain>
    </source>
</reference>
<evidence type="ECO:0000313" key="2">
    <source>
        <dbReference type="Proteomes" id="UP000003577"/>
    </source>
</evidence>
<dbReference type="EMBL" id="AAVP02000003">
    <property type="protein sequence ID" value="EDK24719.1"/>
    <property type="molecule type" value="Genomic_DNA"/>
</dbReference>
<dbReference type="HOGENOM" id="CLU_3165221_0_0_9"/>
<organism evidence="1 2">
    <name type="scientific">[Ruminococcus] torques ATCC 27756</name>
    <dbReference type="NCBI Taxonomy" id="411460"/>
    <lineage>
        <taxon>Bacteria</taxon>
        <taxon>Bacillati</taxon>
        <taxon>Bacillota</taxon>
        <taxon>Clostridia</taxon>
        <taxon>Lachnospirales</taxon>
        <taxon>Lachnospiraceae</taxon>
        <taxon>Mediterraneibacter</taxon>
    </lineage>
</organism>
<dbReference type="PaxDb" id="411460-RUMTOR_00985"/>
<accession>A5KL81</accession>